<dbReference type="OrthoDB" id="674948at2759"/>
<dbReference type="Gene3D" id="1.20.5.170">
    <property type="match status" value="1"/>
</dbReference>
<evidence type="ECO:0000256" key="2">
    <source>
        <dbReference type="ARBA" id="ARBA00023015"/>
    </source>
</evidence>
<evidence type="ECO:0000259" key="8">
    <source>
        <dbReference type="PROSITE" id="PS50217"/>
    </source>
</evidence>
<feature type="region of interest" description="Disordered" evidence="7">
    <location>
        <begin position="262"/>
        <end position="303"/>
    </location>
</feature>
<dbReference type="STRING" id="101127.A0A1X2GNC1"/>
<keyword evidence="6" id="KW-0175">Coiled coil</keyword>
<feature type="compositionally biased region" description="Basic and acidic residues" evidence="7">
    <location>
        <begin position="292"/>
        <end position="303"/>
    </location>
</feature>
<comment type="subcellular location">
    <subcellularLocation>
        <location evidence="1">Membrane</location>
        <topology evidence="1">Single-pass membrane protein</topology>
    </subcellularLocation>
</comment>
<dbReference type="Proteomes" id="UP000242146">
    <property type="component" value="Unassembled WGS sequence"/>
</dbReference>
<dbReference type="PANTHER" id="PTHR46164:SF3">
    <property type="entry name" value="ATF6, ISOFORM C"/>
    <property type="match status" value="1"/>
</dbReference>
<dbReference type="GO" id="GO:0030968">
    <property type="term" value="P:endoplasmic reticulum unfolded protein response"/>
    <property type="evidence" value="ECO:0007669"/>
    <property type="project" value="TreeGrafter"/>
</dbReference>
<comment type="caution">
    <text evidence="9">The sequence shown here is derived from an EMBL/GenBank/DDBJ whole genome shotgun (WGS) entry which is preliminary data.</text>
</comment>
<reference evidence="9 10" key="1">
    <citation type="submission" date="2016-07" db="EMBL/GenBank/DDBJ databases">
        <title>Pervasive Adenine N6-methylation of Active Genes in Fungi.</title>
        <authorList>
            <consortium name="DOE Joint Genome Institute"/>
            <person name="Mondo S.J."/>
            <person name="Dannebaum R.O."/>
            <person name="Kuo R.C."/>
            <person name="Labutti K."/>
            <person name="Haridas S."/>
            <person name="Kuo A."/>
            <person name="Salamov A."/>
            <person name="Ahrendt S.R."/>
            <person name="Lipzen A."/>
            <person name="Sullivan W."/>
            <person name="Andreopoulos W.B."/>
            <person name="Clum A."/>
            <person name="Lindquist E."/>
            <person name="Daum C."/>
            <person name="Ramamoorthy G.K."/>
            <person name="Gryganskyi A."/>
            <person name="Culley D."/>
            <person name="Magnuson J.K."/>
            <person name="James T.Y."/>
            <person name="O'Malley M.A."/>
            <person name="Stajich J.E."/>
            <person name="Spatafora J.W."/>
            <person name="Visel A."/>
            <person name="Grigoriev I.V."/>
        </authorList>
    </citation>
    <scope>NUCLEOTIDE SEQUENCE [LARGE SCALE GENOMIC DNA]</scope>
    <source>
        <strain evidence="9 10">NRRL 3301</strain>
    </source>
</reference>
<dbReference type="EMBL" id="MCGT01000007">
    <property type="protein sequence ID" value="ORX57963.1"/>
    <property type="molecule type" value="Genomic_DNA"/>
</dbReference>
<evidence type="ECO:0000313" key="9">
    <source>
        <dbReference type="EMBL" id="ORX57963.1"/>
    </source>
</evidence>
<dbReference type="PROSITE" id="PS50217">
    <property type="entry name" value="BZIP"/>
    <property type="match status" value="1"/>
</dbReference>
<feature type="region of interest" description="Disordered" evidence="7">
    <location>
        <begin position="33"/>
        <end position="61"/>
    </location>
</feature>
<dbReference type="GO" id="GO:0000981">
    <property type="term" value="F:DNA-binding transcription factor activity, RNA polymerase II-specific"/>
    <property type="evidence" value="ECO:0007669"/>
    <property type="project" value="TreeGrafter"/>
</dbReference>
<feature type="coiled-coil region" evidence="6">
    <location>
        <begin position="179"/>
        <end position="220"/>
    </location>
</feature>
<dbReference type="PANTHER" id="PTHR46164">
    <property type="entry name" value="ATF6, ISOFORM C"/>
    <property type="match status" value="1"/>
</dbReference>
<dbReference type="SUPFAM" id="SSF57959">
    <property type="entry name" value="Leucine zipper domain"/>
    <property type="match status" value="1"/>
</dbReference>
<evidence type="ECO:0000256" key="1">
    <source>
        <dbReference type="ARBA" id="ARBA00004167"/>
    </source>
</evidence>
<evidence type="ECO:0000256" key="5">
    <source>
        <dbReference type="ARBA" id="ARBA00023242"/>
    </source>
</evidence>
<evidence type="ECO:0000256" key="7">
    <source>
        <dbReference type="SAM" id="MobiDB-lite"/>
    </source>
</evidence>
<feature type="region of interest" description="Disordered" evidence="7">
    <location>
        <begin position="145"/>
        <end position="164"/>
    </location>
</feature>
<organism evidence="9 10">
    <name type="scientific">Hesseltinella vesiculosa</name>
    <dbReference type="NCBI Taxonomy" id="101127"/>
    <lineage>
        <taxon>Eukaryota</taxon>
        <taxon>Fungi</taxon>
        <taxon>Fungi incertae sedis</taxon>
        <taxon>Mucoromycota</taxon>
        <taxon>Mucoromycotina</taxon>
        <taxon>Mucoromycetes</taxon>
        <taxon>Mucorales</taxon>
        <taxon>Cunninghamellaceae</taxon>
        <taxon>Hesseltinella</taxon>
    </lineage>
</organism>
<feature type="compositionally biased region" description="Low complexity" evidence="7">
    <location>
        <begin position="262"/>
        <end position="273"/>
    </location>
</feature>
<keyword evidence="4" id="KW-0804">Transcription</keyword>
<dbReference type="Pfam" id="PF00170">
    <property type="entry name" value="bZIP_1"/>
    <property type="match status" value="1"/>
</dbReference>
<proteinExistence type="predicted"/>
<evidence type="ECO:0000256" key="4">
    <source>
        <dbReference type="ARBA" id="ARBA00023163"/>
    </source>
</evidence>
<accession>A0A1X2GNC1</accession>
<evidence type="ECO:0000256" key="3">
    <source>
        <dbReference type="ARBA" id="ARBA00023125"/>
    </source>
</evidence>
<dbReference type="GO" id="GO:0005634">
    <property type="term" value="C:nucleus"/>
    <property type="evidence" value="ECO:0007669"/>
    <property type="project" value="TreeGrafter"/>
</dbReference>
<dbReference type="AlphaFoldDB" id="A0A1X2GNC1"/>
<dbReference type="GO" id="GO:0016020">
    <property type="term" value="C:membrane"/>
    <property type="evidence" value="ECO:0007669"/>
    <property type="project" value="UniProtKB-SubCell"/>
</dbReference>
<dbReference type="InterPro" id="IPR046347">
    <property type="entry name" value="bZIP_sf"/>
</dbReference>
<dbReference type="InterPro" id="IPR004827">
    <property type="entry name" value="bZIP"/>
</dbReference>
<sequence length="331" mass="36300">MSTTINKVQVKDEPEDLLSSYLNMDCLMDPYEAMDDNTTATDSSDDSLSTTPRDDRSPLPSSAVAADLAMGDLASAPALYPFLWPPLPFLLDQQLRLAGDQTVSPCHTTTAALKPILPAPTLTQPAPTCFTPPPPLLPAPHHLKPHPPSARRRVTNAGDLSQKRQERLIKNRAAALLSRKRKREYLQSLEDERQVLLKENEALKAHADQLNDKLEAMQNGQGRPDSWSSLSSLHNNNALMLLLVAFVLLLLPLYQPDLFTPSSRQSSSSYASSSPPPTPNSPSCGFSLLESGPRDQLDLDKHNKTSAYSSFQHTVLSSSVSLLGKRKQHPL</sequence>
<dbReference type="InterPro" id="IPR051882">
    <property type="entry name" value="ATF_bZIP_TF"/>
</dbReference>
<protein>
    <recommendedName>
        <fullName evidence="8">BZIP domain-containing protein</fullName>
    </recommendedName>
</protein>
<gene>
    <name evidence="9" type="ORF">DM01DRAFT_1343896</name>
</gene>
<keyword evidence="3" id="KW-0238">DNA-binding</keyword>
<keyword evidence="2" id="KW-0805">Transcription regulation</keyword>
<keyword evidence="10" id="KW-1185">Reference proteome</keyword>
<dbReference type="SMART" id="SM00338">
    <property type="entry name" value="BRLZ"/>
    <property type="match status" value="1"/>
</dbReference>
<dbReference type="GO" id="GO:0000978">
    <property type="term" value="F:RNA polymerase II cis-regulatory region sequence-specific DNA binding"/>
    <property type="evidence" value="ECO:0007669"/>
    <property type="project" value="TreeGrafter"/>
</dbReference>
<name>A0A1X2GNC1_9FUNG</name>
<feature type="compositionally biased region" description="Low complexity" evidence="7">
    <location>
        <begin position="36"/>
        <end position="51"/>
    </location>
</feature>
<evidence type="ECO:0000313" key="10">
    <source>
        <dbReference type="Proteomes" id="UP000242146"/>
    </source>
</evidence>
<feature type="domain" description="BZIP" evidence="8">
    <location>
        <begin position="161"/>
        <end position="219"/>
    </location>
</feature>
<keyword evidence="5" id="KW-0539">Nucleus</keyword>
<evidence type="ECO:0000256" key="6">
    <source>
        <dbReference type="SAM" id="Coils"/>
    </source>
</evidence>
<feature type="compositionally biased region" description="Basic residues" evidence="7">
    <location>
        <begin position="145"/>
        <end position="154"/>
    </location>
</feature>